<proteinExistence type="predicted"/>
<dbReference type="AlphaFoldDB" id="A0A8J5I6B2"/>
<feature type="domain" description="Expansin-like EG45" evidence="2">
    <location>
        <begin position="31"/>
        <end position="136"/>
    </location>
</feature>
<feature type="chain" id="PRO_5044156070" description="Expansin-like EG45 domain-containing protein" evidence="1">
    <location>
        <begin position="29"/>
        <end position="136"/>
    </location>
</feature>
<dbReference type="EMBL" id="JACMSC010000004">
    <property type="protein sequence ID" value="KAG6524589.1"/>
    <property type="molecule type" value="Genomic_DNA"/>
</dbReference>
<evidence type="ECO:0000313" key="3">
    <source>
        <dbReference type="EMBL" id="KAG6524589.1"/>
    </source>
</evidence>
<dbReference type="Gene3D" id="2.40.40.10">
    <property type="entry name" value="RlpA-like domain"/>
    <property type="match status" value="1"/>
</dbReference>
<dbReference type="CDD" id="cd22269">
    <property type="entry name" value="DPBB_EG45-like"/>
    <property type="match status" value="1"/>
</dbReference>
<dbReference type="InterPro" id="IPR007112">
    <property type="entry name" value="Expansin/allergen_DPBB_dom"/>
</dbReference>
<reference evidence="4 5" key="1">
    <citation type="submission" date="2020-08" db="EMBL/GenBank/DDBJ databases">
        <title>Plant Genome Project.</title>
        <authorList>
            <person name="Zhang R.-G."/>
        </authorList>
    </citation>
    <scope>NUCLEOTIDE SEQUENCE [LARGE SCALE GENOMIC DNA]</scope>
    <source>
        <tissue evidence="4">Rhizome</tissue>
    </source>
</reference>
<organism evidence="4 5">
    <name type="scientific">Zingiber officinale</name>
    <name type="common">Ginger</name>
    <name type="synonym">Amomum zingiber</name>
    <dbReference type="NCBI Taxonomy" id="94328"/>
    <lineage>
        <taxon>Eukaryota</taxon>
        <taxon>Viridiplantae</taxon>
        <taxon>Streptophyta</taxon>
        <taxon>Embryophyta</taxon>
        <taxon>Tracheophyta</taxon>
        <taxon>Spermatophyta</taxon>
        <taxon>Magnoliopsida</taxon>
        <taxon>Liliopsida</taxon>
        <taxon>Zingiberales</taxon>
        <taxon>Zingiberaceae</taxon>
        <taxon>Zingiber</taxon>
    </lineage>
</organism>
<gene>
    <name evidence="4" type="ORF">ZIOFF_010589</name>
    <name evidence="3" type="ORF">ZIOFF_014523</name>
</gene>
<name>A0A8J5I6B2_ZINOF</name>
<evidence type="ECO:0000256" key="1">
    <source>
        <dbReference type="SAM" id="SignalP"/>
    </source>
</evidence>
<sequence length="136" mass="14735">MACSVIERSMEAMLLLLFFLNHFTEVAGDVGTAASYDPPYLPTKCPDYSSLDQLPETGLFVAAGSGVWDNGAACGRKYQVRCLSGLRRPCKDGSIIVEVVDYCRSSPCPATFLLSNKAFGAVSRIPNAKINIEFTE</sequence>
<comment type="caution">
    <text evidence="4">The sequence shown here is derived from an EMBL/GenBank/DDBJ whole genome shotgun (WGS) entry which is preliminary data.</text>
</comment>
<dbReference type="InterPro" id="IPR009009">
    <property type="entry name" value="RlpA-like_DPBB"/>
</dbReference>
<dbReference type="InterPro" id="IPR036908">
    <property type="entry name" value="RlpA-like_sf"/>
</dbReference>
<evidence type="ECO:0000313" key="4">
    <source>
        <dbReference type="EMBL" id="KAG6528415.1"/>
    </source>
</evidence>
<dbReference type="Proteomes" id="UP000734854">
    <property type="component" value="Unassembled WGS sequence"/>
</dbReference>
<dbReference type="PROSITE" id="PS50842">
    <property type="entry name" value="EXPANSIN_EG45"/>
    <property type="match status" value="1"/>
</dbReference>
<keyword evidence="5" id="KW-1185">Reference proteome</keyword>
<dbReference type="EMBL" id="JACMSC010000003">
    <property type="protein sequence ID" value="KAG6528415.1"/>
    <property type="molecule type" value="Genomic_DNA"/>
</dbReference>
<dbReference type="PANTHER" id="PTHR47480">
    <property type="entry name" value="EG45-LIKE DOMAIN CONTAINING PROTEIN"/>
    <property type="match status" value="1"/>
</dbReference>
<evidence type="ECO:0000259" key="2">
    <source>
        <dbReference type="PROSITE" id="PS50842"/>
    </source>
</evidence>
<dbReference type="SUPFAM" id="SSF50685">
    <property type="entry name" value="Barwin-like endoglucanases"/>
    <property type="match status" value="1"/>
</dbReference>
<keyword evidence="1" id="KW-0732">Signal</keyword>
<feature type="signal peptide" evidence="1">
    <location>
        <begin position="1"/>
        <end position="28"/>
    </location>
</feature>
<dbReference type="Pfam" id="PF03330">
    <property type="entry name" value="DPBB_1"/>
    <property type="match status" value="1"/>
</dbReference>
<evidence type="ECO:0000313" key="5">
    <source>
        <dbReference type="Proteomes" id="UP000734854"/>
    </source>
</evidence>
<accession>A0A8J5I6B2</accession>
<protein>
    <recommendedName>
        <fullName evidence="2">Expansin-like EG45 domain-containing protein</fullName>
    </recommendedName>
</protein>
<dbReference type="PANTHER" id="PTHR47480:SF5">
    <property type="entry name" value="EG45-LIKE DOMAIN CONTAINING PROTEIN"/>
    <property type="match status" value="1"/>
</dbReference>